<evidence type="ECO:0000313" key="3">
    <source>
        <dbReference type="Proteomes" id="UP000676246"/>
    </source>
</evidence>
<reference evidence="2 3" key="1">
    <citation type="submission" date="2021-04" db="EMBL/GenBank/DDBJ databases">
        <title>The genome sequence of Ideonella sp. 3Y2.</title>
        <authorList>
            <person name="Liu Y."/>
        </authorList>
    </citation>
    <scope>NUCLEOTIDE SEQUENCE [LARGE SCALE GENOMIC DNA]</scope>
    <source>
        <strain evidence="2 3">3Y2</strain>
    </source>
</reference>
<feature type="transmembrane region" description="Helical" evidence="1">
    <location>
        <begin position="14"/>
        <end position="37"/>
    </location>
</feature>
<feature type="transmembrane region" description="Helical" evidence="1">
    <location>
        <begin position="43"/>
        <end position="60"/>
    </location>
</feature>
<evidence type="ECO:0000256" key="1">
    <source>
        <dbReference type="SAM" id="Phobius"/>
    </source>
</evidence>
<comment type="caution">
    <text evidence="2">The sequence shown here is derived from an EMBL/GenBank/DDBJ whole genome shotgun (WGS) entry which is preliminary data.</text>
</comment>
<dbReference type="AlphaFoldDB" id="A0A941BE36"/>
<keyword evidence="1" id="KW-0472">Membrane</keyword>
<keyword evidence="1" id="KW-1133">Transmembrane helix</keyword>
<sequence length="306" mass="34140">MKDNLGMQRHHSNFVRVLVVLICLLFGAMVTYKYFFLDPKGDISPGLLVLLAFFLVLVLSESFDNFSIGQLLSLGRQLEAKAEENKSLKVENAELRGHLVSVATSMTQHQTSTNIVGLPESLARAFAVQQAPEDEVQAKRTQEEAAPQPPEPAIARVDRRKLEEVTITKFLAANGWQQYSLLREAKLTSQFAITDPVSDEAPLFDGYVTVPDAEVFIEVRNSSLSAAFFRERLYMMLTKIYHYRAAKKSNVFLALVLVSIPGEERRESSIQRILRDFQPAISNGLLRVAEIAVPQEELPLAAPHGG</sequence>
<protein>
    <submittedName>
        <fullName evidence="2">Uncharacterized protein</fullName>
    </submittedName>
</protein>
<accession>A0A941BE36</accession>
<proteinExistence type="predicted"/>
<dbReference type="RefSeq" id="WP_210857325.1">
    <property type="nucleotide sequence ID" value="NZ_JAGQDD010000040.1"/>
</dbReference>
<dbReference type="Proteomes" id="UP000676246">
    <property type="component" value="Unassembled WGS sequence"/>
</dbReference>
<name>A0A941BE36_9BURK</name>
<keyword evidence="3" id="KW-1185">Reference proteome</keyword>
<dbReference type="EMBL" id="JAGQDD010000040">
    <property type="protein sequence ID" value="MBQ0933660.1"/>
    <property type="molecule type" value="Genomic_DNA"/>
</dbReference>
<keyword evidence="1" id="KW-0812">Transmembrane</keyword>
<gene>
    <name evidence="2" type="ORF">KAK03_24600</name>
</gene>
<evidence type="ECO:0000313" key="2">
    <source>
        <dbReference type="EMBL" id="MBQ0933660.1"/>
    </source>
</evidence>
<organism evidence="2 3">
    <name type="scientific">Ideonella alba</name>
    <dbReference type="NCBI Taxonomy" id="2824118"/>
    <lineage>
        <taxon>Bacteria</taxon>
        <taxon>Pseudomonadati</taxon>
        <taxon>Pseudomonadota</taxon>
        <taxon>Betaproteobacteria</taxon>
        <taxon>Burkholderiales</taxon>
        <taxon>Sphaerotilaceae</taxon>
        <taxon>Ideonella</taxon>
    </lineage>
</organism>